<sequence>MTVNRLVSIFAGFVVTLSVILGHFNGQVDITTMSWSWLTLFVGVNLFQMGFTGFCPLASILRALGVKDVATSCGS</sequence>
<dbReference type="AlphaFoldDB" id="A0A3B0WSI1"/>
<keyword evidence="1" id="KW-0812">Transmembrane</keyword>
<dbReference type="Pfam" id="PF11127">
    <property type="entry name" value="YgaP-like_TM"/>
    <property type="match status" value="1"/>
</dbReference>
<keyword evidence="1" id="KW-1133">Transmembrane helix</keyword>
<keyword evidence="1" id="KW-0472">Membrane</keyword>
<evidence type="ECO:0000313" key="3">
    <source>
        <dbReference type="EMBL" id="VAW53587.1"/>
    </source>
</evidence>
<feature type="transmembrane region" description="Helical" evidence="1">
    <location>
        <begin position="38"/>
        <end position="61"/>
    </location>
</feature>
<accession>A0A3B0WSI1</accession>
<name>A0A3B0WSI1_9ZZZZ</name>
<dbReference type="InterPro" id="IPR021309">
    <property type="entry name" value="YgaP-like_TM"/>
</dbReference>
<evidence type="ECO:0000256" key="1">
    <source>
        <dbReference type="SAM" id="Phobius"/>
    </source>
</evidence>
<reference evidence="3" key="1">
    <citation type="submission" date="2018-06" db="EMBL/GenBank/DDBJ databases">
        <authorList>
            <person name="Zhirakovskaya E."/>
        </authorList>
    </citation>
    <scope>NUCLEOTIDE SEQUENCE</scope>
</reference>
<dbReference type="Gene3D" id="6.10.140.1340">
    <property type="match status" value="1"/>
</dbReference>
<feature type="domain" description="Inner membrane protein YgaP-like transmembrane" evidence="2">
    <location>
        <begin position="2"/>
        <end position="62"/>
    </location>
</feature>
<gene>
    <name evidence="3" type="ORF">MNBD_GAMMA07-359</name>
</gene>
<protein>
    <recommendedName>
        <fullName evidence="2">Inner membrane protein YgaP-like transmembrane domain-containing protein</fullName>
    </recommendedName>
</protein>
<dbReference type="EMBL" id="UOFF01000033">
    <property type="protein sequence ID" value="VAW53587.1"/>
    <property type="molecule type" value="Genomic_DNA"/>
</dbReference>
<evidence type="ECO:0000259" key="2">
    <source>
        <dbReference type="Pfam" id="PF11127"/>
    </source>
</evidence>
<proteinExistence type="predicted"/>
<organism evidence="3">
    <name type="scientific">hydrothermal vent metagenome</name>
    <dbReference type="NCBI Taxonomy" id="652676"/>
    <lineage>
        <taxon>unclassified sequences</taxon>
        <taxon>metagenomes</taxon>
        <taxon>ecological metagenomes</taxon>
    </lineage>
</organism>